<dbReference type="PROSITE" id="PS51375">
    <property type="entry name" value="PPR"/>
    <property type="match status" value="6"/>
</dbReference>
<keyword evidence="3" id="KW-1185">Reference proteome</keyword>
<dbReference type="InterPro" id="IPR046960">
    <property type="entry name" value="PPR_At4g14850-like_plant"/>
</dbReference>
<feature type="repeat" description="PPR" evidence="2">
    <location>
        <begin position="218"/>
        <end position="252"/>
    </location>
</feature>
<evidence type="ECO:0000313" key="3">
    <source>
        <dbReference type="Proteomes" id="UP000694853"/>
    </source>
</evidence>
<feature type="repeat" description="PPR" evidence="2">
    <location>
        <begin position="117"/>
        <end position="151"/>
    </location>
</feature>
<reference evidence="4" key="2">
    <citation type="submission" date="2025-08" db="UniProtKB">
        <authorList>
            <consortium name="RefSeq"/>
        </authorList>
    </citation>
    <scope>IDENTIFICATION</scope>
    <source>
        <tissue evidence="4">Young leaves</tissue>
    </source>
</reference>
<dbReference type="GO" id="GO:0003723">
    <property type="term" value="F:RNA binding"/>
    <property type="evidence" value="ECO:0007669"/>
    <property type="project" value="InterPro"/>
</dbReference>
<feature type="repeat" description="PPR" evidence="2">
    <location>
        <begin position="393"/>
        <end position="427"/>
    </location>
</feature>
<feature type="repeat" description="PPR" evidence="2">
    <location>
        <begin position="354"/>
        <end position="388"/>
    </location>
</feature>
<dbReference type="Pfam" id="PF01535">
    <property type="entry name" value="PPR"/>
    <property type="match status" value="5"/>
</dbReference>
<dbReference type="InterPro" id="IPR011990">
    <property type="entry name" value="TPR-like_helical_dom_sf"/>
</dbReference>
<proteinExistence type="predicted"/>
<dbReference type="InterPro" id="IPR002885">
    <property type="entry name" value="PPR_rpt"/>
</dbReference>
<feature type="repeat" description="PPR" evidence="2">
    <location>
        <begin position="253"/>
        <end position="287"/>
    </location>
</feature>
<dbReference type="NCBIfam" id="TIGR00756">
    <property type="entry name" value="PPR"/>
    <property type="match status" value="6"/>
</dbReference>
<feature type="repeat" description="PPR" evidence="2">
    <location>
        <begin position="494"/>
        <end position="528"/>
    </location>
</feature>
<dbReference type="PANTHER" id="PTHR47926:SF389">
    <property type="entry name" value="PENTATRICOPEPTIDE PROTEIN-RELATED"/>
    <property type="match status" value="1"/>
</dbReference>
<dbReference type="FunFam" id="1.25.40.10:FF:000393">
    <property type="entry name" value="Pentatricopeptide repeat-containing protein At1g20230"/>
    <property type="match status" value="2"/>
</dbReference>
<evidence type="ECO:0000256" key="1">
    <source>
        <dbReference type="ARBA" id="ARBA00022737"/>
    </source>
</evidence>
<sequence>MLNAASERFLSLFSRFQPFFLLSSSNSNLTRSISHVHTSPTHSFFATHNELLDSFDALLQRCFTLQQARQLHSQLVLTTAHRSPFLAARLIAVYSRFGFVSYARKVFDAIPVDGLQHYLLWNSIIRAHVSHGYFEYALQLYVEMRKLGFLPDGFTLPLITRACSYLRSFSLCRIVHCHALQMGFRNHLHVVNELLGMYGKFGRMGDACQLFDGMVVRSLVSWNTMVSGYAFNHDSFGASRIFKRMEFEGLQPNSVTWTSLLSSHARCGFCDETLELFKVMRTRGIEISAEALAVVLSVCADMARVDWGKEIHGYVIKGGHEDYLFVRNALIGAYGKHEHMGDAHKIFLDMKIKNLVSWNALISSYAESGLCDEAYAVFLQLEKSDVHSLVRPNVISWSAVISGFASKGSGGKSLELFRQMQLANVKANCVTMASVLSVSAELAALNLGRELHGYAVRSLIDDNILVGNGLINMYMKCGDFKEGHLVFDNIKSRDLISWNSLIGGYGMHGLGENALRTFDEMIGAGIKPDNITFVALLSACSHARLVAAGRNVFDRMVTEFSIKPNVEHYACMVDLLGRAGLLKEATDIVQNMPIEPNEYVWGALLNSCRMYRDTDIVDETASQILTMKSKITGSFMLLSNIYAENGRWDDSARVRVSAKTKGFKKIPGQSWIEVRKKVYTFSAGNLVHLELDEVYVILEELALHMSSENYKLNSCFRVQCVYDQSELFMVAN</sequence>
<name>A0A8B8KIA0_ABRPR</name>
<reference evidence="3" key="1">
    <citation type="journal article" date="2019" name="Toxins">
        <title>Detection of Abrin-Like and Prepropulchellin-Like Toxin Genes and Transcripts Using Whole Genome Sequencing and Full-Length Transcript Sequencing of Abrus precatorius.</title>
        <authorList>
            <person name="Hovde B.T."/>
            <person name="Daligault H.E."/>
            <person name="Hanschen E.R."/>
            <person name="Kunde Y.A."/>
            <person name="Johnson M.B."/>
            <person name="Starkenburg S.R."/>
            <person name="Johnson S.L."/>
        </authorList>
    </citation>
    <scope>NUCLEOTIDE SEQUENCE [LARGE SCALE GENOMIC DNA]</scope>
</reference>
<evidence type="ECO:0000256" key="2">
    <source>
        <dbReference type="PROSITE-ProRule" id="PRU00708"/>
    </source>
</evidence>
<dbReference type="Proteomes" id="UP000694853">
    <property type="component" value="Unplaced"/>
</dbReference>
<gene>
    <name evidence="4" type="primary">LOC113856071</name>
</gene>
<dbReference type="FunFam" id="1.25.40.10:FF:000378">
    <property type="entry name" value="Pentatricopeptide repeat-containing protein mitochondrial"/>
    <property type="match status" value="1"/>
</dbReference>
<dbReference type="PANTHER" id="PTHR47926">
    <property type="entry name" value="PENTATRICOPEPTIDE REPEAT-CONTAINING PROTEIN"/>
    <property type="match status" value="1"/>
</dbReference>
<protein>
    <submittedName>
        <fullName evidence="4">Pentatricopeptide repeat-containing protein At1g17630</fullName>
    </submittedName>
</protein>
<evidence type="ECO:0000313" key="4">
    <source>
        <dbReference type="RefSeq" id="XP_027343506.1"/>
    </source>
</evidence>
<dbReference type="Pfam" id="PF13041">
    <property type="entry name" value="PPR_2"/>
    <property type="match status" value="2"/>
</dbReference>
<dbReference type="GO" id="GO:0009451">
    <property type="term" value="P:RNA modification"/>
    <property type="evidence" value="ECO:0007669"/>
    <property type="project" value="InterPro"/>
</dbReference>
<dbReference type="AlphaFoldDB" id="A0A8B8KIA0"/>
<organism evidence="3 4">
    <name type="scientific">Abrus precatorius</name>
    <name type="common">Indian licorice</name>
    <name type="synonym">Glycine abrus</name>
    <dbReference type="NCBI Taxonomy" id="3816"/>
    <lineage>
        <taxon>Eukaryota</taxon>
        <taxon>Viridiplantae</taxon>
        <taxon>Streptophyta</taxon>
        <taxon>Embryophyta</taxon>
        <taxon>Tracheophyta</taxon>
        <taxon>Spermatophyta</taxon>
        <taxon>Magnoliopsida</taxon>
        <taxon>eudicotyledons</taxon>
        <taxon>Gunneridae</taxon>
        <taxon>Pentapetalae</taxon>
        <taxon>rosids</taxon>
        <taxon>fabids</taxon>
        <taxon>Fabales</taxon>
        <taxon>Fabaceae</taxon>
        <taxon>Papilionoideae</taxon>
        <taxon>50 kb inversion clade</taxon>
        <taxon>NPAAA clade</taxon>
        <taxon>indigoferoid/millettioid clade</taxon>
        <taxon>Abreae</taxon>
        <taxon>Abrus</taxon>
    </lineage>
</organism>
<dbReference type="Gene3D" id="1.25.40.10">
    <property type="entry name" value="Tetratricopeptide repeat domain"/>
    <property type="match status" value="4"/>
</dbReference>
<dbReference type="OrthoDB" id="881013at2759"/>
<dbReference type="RefSeq" id="XP_027343506.1">
    <property type="nucleotide sequence ID" value="XM_027487705.1"/>
</dbReference>
<dbReference type="Pfam" id="PF20431">
    <property type="entry name" value="E_motif"/>
    <property type="match status" value="1"/>
</dbReference>
<dbReference type="GeneID" id="113856071"/>
<dbReference type="InterPro" id="IPR046848">
    <property type="entry name" value="E_motif"/>
</dbReference>
<dbReference type="KEGG" id="aprc:113856071"/>
<keyword evidence="1" id="KW-0677">Repeat</keyword>
<accession>A0A8B8KIA0</accession>